<dbReference type="NCBIfam" id="TIGR01312">
    <property type="entry name" value="XylB"/>
    <property type="match status" value="1"/>
</dbReference>
<keyword evidence="2 8" id="KW-0859">Xylose metabolism</keyword>
<gene>
    <name evidence="8 10 13" type="primary">xylB</name>
    <name evidence="13" type="ORF">C0674_02655</name>
</gene>
<proteinExistence type="inferred from homology"/>
<dbReference type="SUPFAM" id="SSF53067">
    <property type="entry name" value="Actin-like ATPase domain"/>
    <property type="match status" value="2"/>
</dbReference>
<keyword evidence="3 8" id="KW-0808">Transferase</keyword>
<evidence type="ECO:0000259" key="12">
    <source>
        <dbReference type="Pfam" id="PF02782"/>
    </source>
</evidence>
<dbReference type="InterPro" id="IPR018483">
    <property type="entry name" value="Carb_kinase_FGGY_CS"/>
</dbReference>
<evidence type="ECO:0000256" key="5">
    <source>
        <dbReference type="ARBA" id="ARBA00022777"/>
    </source>
</evidence>
<dbReference type="PANTHER" id="PTHR43095">
    <property type="entry name" value="SUGAR KINASE"/>
    <property type="match status" value="1"/>
</dbReference>
<sequence>MDKYVLGIDLGTSAVKIILVNQSGKIVSEAYHEYPLIQSQSGFSEQNPEDWISAVYSGIQTVLKKVTIKPEAIEGLSFSGQMHGLVLLDTVNTVLRPAILWNDTRTTKQSQEILQKMRDFISITKNKPLEGFTLPKILWVKENEPETFAKVKTILLPKDYVRFRMTGVLNIDYSDAAGTVMMDVEKHQWSHAICDLFGIPMNILPPLINASDEVGTITKETAVLTGLSPKVRVFAGGADNACGAIGAGIINENEAMCSIGTSGIILTYEKGMRDYHGDIHFFNHALNNAYYSMGVTLSAGYSLSWFKRNFGKTLTMEEFVTLAEKSPVGANRLLFTPYLIGERTPYADSNIRGSFIGLDAMQTEGDFIRAVLEGIVFSLKDILSVYMCYQKSIETIVSIGGGAKSKLWLQMQADIFNRRIITLKTENGPSYGAAMIAAVGLHWFNNFKECFDQFIQVGDIYFPQKENVDKYNEYYGLYQEVYKDTRSLSEKLLEIERIPR</sequence>
<dbReference type="PROSITE" id="PS00445">
    <property type="entry name" value="FGGY_KINASES_2"/>
    <property type="match status" value="1"/>
</dbReference>
<reference evidence="13 14" key="1">
    <citation type="submission" date="2018-01" db="EMBL/GenBank/DDBJ databases">
        <title>Complete genome sequencing of Sporolactobacillus terrae DLG3.</title>
        <authorList>
            <person name="Nam Y.-D."/>
            <person name="Kang J."/>
            <person name="Chung W.-H."/>
        </authorList>
    </citation>
    <scope>NUCLEOTIDE SEQUENCE [LARGE SCALE GENOMIC DNA]</scope>
    <source>
        <strain evidence="13 14">DLG3</strain>
    </source>
</reference>
<evidence type="ECO:0000256" key="7">
    <source>
        <dbReference type="ARBA" id="ARBA00023277"/>
    </source>
</evidence>
<feature type="active site" description="Proton acceptor" evidence="8">
    <location>
        <position position="239"/>
    </location>
</feature>
<comment type="catalytic activity">
    <reaction evidence="8 10">
        <text>D-xylulose + ATP = D-xylulose 5-phosphate + ADP + H(+)</text>
        <dbReference type="Rhea" id="RHEA:10964"/>
        <dbReference type="ChEBI" id="CHEBI:15378"/>
        <dbReference type="ChEBI" id="CHEBI:17140"/>
        <dbReference type="ChEBI" id="CHEBI:30616"/>
        <dbReference type="ChEBI" id="CHEBI:57737"/>
        <dbReference type="ChEBI" id="CHEBI:456216"/>
        <dbReference type="EC" id="2.7.1.17"/>
    </reaction>
</comment>
<keyword evidence="7 8" id="KW-0119">Carbohydrate metabolism</keyword>
<dbReference type="InterPro" id="IPR043129">
    <property type="entry name" value="ATPase_NBD"/>
</dbReference>
<comment type="function">
    <text evidence="8">Catalyzes the phosphorylation of D-xylulose to D-xylulose 5-phosphate.</text>
</comment>
<feature type="domain" description="Carbohydrate kinase FGGY N-terminal" evidence="11">
    <location>
        <begin position="4"/>
        <end position="246"/>
    </location>
</feature>
<evidence type="ECO:0000256" key="1">
    <source>
        <dbReference type="ARBA" id="ARBA00009156"/>
    </source>
</evidence>
<dbReference type="InterPro" id="IPR050406">
    <property type="entry name" value="FGGY_Carb_Kinase"/>
</dbReference>
<feature type="site" description="Important for activity" evidence="8">
    <location>
        <position position="9"/>
    </location>
</feature>
<name>A0ABX5Q4P5_9BACL</name>
<evidence type="ECO:0000256" key="2">
    <source>
        <dbReference type="ARBA" id="ARBA00022629"/>
    </source>
</evidence>
<dbReference type="CDD" id="cd07808">
    <property type="entry name" value="ASKHA_NBD_FGGY_EcXK-like"/>
    <property type="match status" value="1"/>
</dbReference>
<dbReference type="InterPro" id="IPR006000">
    <property type="entry name" value="Xylulokinase"/>
</dbReference>
<dbReference type="PROSITE" id="PS00933">
    <property type="entry name" value="FGGY_KINASES_1"/>
    <property type="match status" value="1"/>
</dbReference>
<evidence type="ECO:0000259" key="11">
    <source>
        <dbReference type="Pfam" id="PF00370"/>
    </source>
</evidence>
<keyword evidence="14" id="KW-1185">Reference proteome</keyword>
<keyword evidence="5 8" id="KW-0418">Kinase</keyword>
<evidence type="ECO:0000313" key="14">
    <source>
        <dbReference type="Proteomes" id="UP000285882"/>
    </source>
</evidence>
<dbReference type="Pfam" id="PF02782">
    <property type="entry name" value="FGGY_C"/>
    <property type="match status" value="1"/>
</dbReference>
<evidence type="ECO:0000256" key="9">
    <source>
        <dbReference type="RuleBase" id="RU003733"/>
    </source>
</evidence>
<dbReference type="EC" id="2.7.1.17" evidence="8 10"/>
<evidence type="ECO:0000256" key="8">
    <source>
        <dbReference type="HAMAP-Rule" id="MF_02220"/>
    </source>
</evidence>
<evidence type="ECO:0000313" key="13">
    <source>
        <dbReference type="EMBL" id="QAA21607.1"/>
    </source>
</evidence>
<comment type="similarity">
    <text evidence="1 8 9">Belongs to the FGGY kinase family.</text>
</comment>
<dbReference type="RefSeq" id="WP_128166099.1">
    <property type="nucleotide sequence ID" value="NZ_CP025688.1"/>
</dbReference>
<dbReference type="PANTHER" id="PTHR43095:SF5">
    <property type="entry name" value="XYLULOSE KINASE"/>
    <property type="match status" value="1"/>
</dbReference>
<keyword evidence="6 8" id="KW-0067">ATP-binding</keyword>
<dbReference type="Pfam" id="PF00370">
    <property type="entry name" value="FGGY_N"/>
    <property type="match status" value="1"/>
</dbReference>
<dbReference type="Gene3D" id="3.30.420.40">
    <property type="match status" value="2"/>
</dbReference>
<keyword evidence="4 8" id="KW-0547">Nucleotide-binding</keyword>
<dbReference type="Proteomes" id="UP000285882">
    <property type="component" value="Chromosome"/>
</dbReference>
<dbReference type="EMBL" id="CP025688">
    <property type="protein sequence ID" value="QAA21607.1"/>
    <property type="molecule type" value="Genomic_DNA"/>
</dbReference>
<evidence type="ECO:0000256" key="3">
    <source>
        <dbReference type="ARBA" id="ARBA00022679"/>
    </source>
</evidence>
<protein>
    <recommendedName>
        <fullName evidence="8 10">Xylulose kinase</fullName>
        <shortName evidence="8 10">Xylulokinase</shortName>
        <ecNumber evidence="8 10">2.7.1.17</ecNumber>
    </recommendedName>
</protein>
<dbReference type="InterPro" id="IPR000577">
    <property type="entry name" value="Carb_kinase_FGGY"/>
</dbReference>
<accession>A0ABX5Q4P5</accession>
<feature type="binding site" evidence="8">
    <location>
        <begin position="82"/>
        <end position="83"/>
    </location>
    <ligand>
        <name>substrate</name>
    </ligand>
</feature>
<feature type="domain" description="Carbohydrate kinase FGGY C-terminal" evidence="12">
    <location>
        <begin position="255"/>
        <end position="440"/>
    </location>
</feature>
<dbReference type="InterPro" id="IPR018484">
    <property type="entry name" value="FGGY_N"/>
</dbReference>
<dbReference type="InterPro" id="IPR018485">
    <property type="entry name" value="FGGY_C"/>
</dbReference>
<organism evidence="13 14">
    <name type="scientific">Sporolactobacillus terrae</name>
    <dbReference type="NCBI Taxonomy" id="269673"/>
    <lineage>
        <taxon>Bacteria</taxon>
        <taxon>Bacillati</taxon>
        <taxon>Bacillota</taxon>
        <taxon>Bacilli</taxon>
        <taxon>Bacillales</taxon>
        <taxon>Sporolactobacillaceae</taxon>
        <taxon>Sporolactobacillus</taxon>
    </lineage>
</organism>
<dbReference type="HAMAP" id="MF_02220">
    <property type="entry name" value="XylB"/>
    <property type="match status" value="1"/>
</dbReference>
<evidence type="ECO:0000256" key="6">
    <source>
        <dbReference type="ARBA" id="ARBA00022840"/>
    </source>
</evidence>
<evidence type="ECO:0000256" key="4">
    <source>
        <dbReference type="ARBA" id="ARBA00022741"/>
    </source>
</evidence>
<dbReference type="PIRSF" id="PIRSF000538">
    <property type="entry name" value="GlpK"/>
    <property type="match status" value="1"/>
</dbReference>
<evidence type="ECO:0000256" key="10">
    <source>
        <dbReference type="RuleBase" id="RU364073"/>
    </source>
</evidence>